<proteinExistence type="predicted"/>
<evidence type="ECO:0000313" key="1">
    <source>
        <dbReference type="EMBL" id="ORX14163.1"/>
    </source>
</evidence>
<keyword evidence="2" id="KW-1185">Reference proteome</keyword>
<dbReference type="Proteomes" id="UP000193317">
    <property type="component" value="Unassembled WGS sequence"/>
</dbReference>
<sequence>MTAIAVSRLNHKQVSIFRQLGWNFGWANGFLRTVVDVTSDYDTPSARTDYNSRGAEHVAGGEQCDFDIADLECPTVGEFLKSLLSLHHFCVAIWRLRMVVAGYTHRIGFRAHHLNGIRPYCRK</sequence>
<gene>
    <name evidence="1" type="ORF">AWC27_19685</name>
</gene>
<evidence type="ECO:0000313" key="2">
    <source>
        <dbReference type="Proteomes" id="UP000193317"/>
    </source>
</evidence>
<dbReference type="EMBL" id="LQPW01000019">
    <property type="protein sequence ID" value="ORX14163.1"/>
    <property type="molecule type" value="Genomic_DNA"/>
</dbReference>
<organism evidence="1 2">
    <name type="scientific">Mycobacterium szulgai</name>
    <dbReference type="NCBI Taxonomy" id="1787"/>
    <lineage>
        <taxon>Bacteria</taxon>
        <taxon>Bacillati</taxon>
        <taxon>Actinomycetota</taxon>
        <taxon>Actinomycetes</taxon>
        <taxon>Mycobacteriales</taxon>
        <taxon>Mycobacteriaceae</taxon>
        <taxon>Mycobacterium</taxon>
    </lineage>
</organism>
<accession>A0A1X2F6V0</accession>
<protein>
    <submittedName>
        <fullName evidence="1">Uncharacterized protein</fullName>
    </submittedName>
</protein>
<dbReference type="AlphaFoldDB" id="A0A1X2F6V0"/>
<reference evidence="1 2" key="1">
    <citation type="submission" date="2016-01" db="EMBL/GenBank/DDBJ databases">
        <title>The new phylogeny of the genus Mycobacterium.</title>
        <authorList>
            <person name="Tarcisio F."/>
            <person name="Conor M."/>
            <person name="Antonella G."/>
            <person name="Elisabetta G."/>
            <person name="Giulia F.S."/>
            <person name="Sara T."/>
            <person name="Anna F."/>
            <person name="Clotilde B."/>
            <person name="Roberto B."/>
            <person name="Veronica D.S."/>
            <person name="Fabio R."/>
            <person name="Monica P."/>
            <person name="Olivier J."/>
            <person name="Enrico T."/>
            <person name="Nicola S."/>
        </authorList>
    </citation>
    <scope>NUCLEOTIDE SEQUENCE [LARGE SCALE GENOMIC DNA]</scope>
    <source>
        <strain evidence="1 2">DSM 44166</strain>
    </source>
</reference>
<name>A0A1X2F6V0_MYCSZ</name>
<comment type="caution">
    <text evidence="1">The sequence shown here is derived from an EMBL/GenBank/DDBJ whole genome shotgun (WGS) entry which is preliminary data.</text>
</comment>